<feature type="compositionally biased region" description="Polar residues" evidence="1">
    <location>
        <begin position="480"/>
        <end position="489"/>
    </location>
</feature>
<dbReference type="EMBL" id="KV875096">
    <property type="protein sequence ID" value="OIW31348.1"/>
    <property type="molecule type" value="Genomic_DNA"/>
</dbReference>
<feature type="region of interest" description="Disordered" evidence="1">
    <location>
        <begin position="437"/>
        <end position="489"/>
    </location>
</feature>
<evidence type="ECO:0000256" key="1">
    <source>
        <dbReference type="SAM" id="MobiDB-lite"/>
    </source>
</evidence>
<dbReference type="AlphaFoldDB" id="A0A1J7JPS6"/>
<sequence length="489" mass="53176">MEKLWLNVSTERDLRMGNGISSEREGLSRSPRSSSAEESPPAKRWTAARGRADGLGPSSRAESSAHQLPISSVLQEPVDGSSSSQLGGSLTAPANKKNDRPTSRNPQTPTPKRRKIHKRLEAHSGGARRRSSFVDTRPQNNTTVTPTTANESCAPVTPRIRRASPIRTTEMIVLSDSSKSNDDDLVPDFQKENLVSYEDPFSELEQLISKSAVGISRSGAGGELGGKRNGLAYVKSLSSVVEISQVEGTMLLAGPAGREHRAVSNVSTYHSQLYRAWLMLETKERANSSAFGTAPAALDDAAWTLQRAWERTGPLRAEAIRLAWERYSGELSDYEMREAERRSKGVHTGASSLIPFPTTAGASSRTILHSSPPTQEIAKRRVVPGMSNGRGGDNLPNREQETTLPEDQDFVGKEVFEKSRGVAPGWLDRQLFSAFDNKSPNSQYAALDRGRTGAEMAPTKAGKPPKRQSSGRPILLPKENIQQSQGNQA</sequence>
<keyword evidence="3" id="KW-1185">Reference proteome</keyword>
<dbReference type="OrthoDB" id="10548150at2759"/>
<feature type="compositionally biased region" description="Low complexity" evidence="1">
    <location>
        <begin position="28"/>
        <end position="39"/>
    </location>
</feature>
<proteinExistence type="predicted"/>
<reference evidence="2 3" key="1">
    <citation type="submission" date="2016-10" db="EMBL/GenBank/DDBJ databases">
        <title>Draft genome sequence of Coniochaeta ligniaria NRRL30616, a lignocellulolytic fungus for bioabatement of inhibitors in plant biomass hydrolysates.</title>
        <authorList>
            <consortium name="DOE Joint Genome Institute"/>
            <person name="Jimenez D.J."/>
            <person name="Hector R.E."/>
            <person name="Riley R."/>
            <person name="Sun H."/>
            <person name="Grigoriev I.V."/>
            <person name="Van Elsas J.D."/>
            <person name="Nichols N.N."/>
        </authorList>
    </citation>
    <scope>NUCLEOTIDE SEQUENCE [LARGE SCALE GENOMIC DNA]</scope>
    <source>
        <strain evidence="2 3">NRRL 30616</strain>
    </source>
</reference>
<feature type="region of interest" description="Disordered" evidence="1">
    <location>
        <begin position="1"/>
        <end position="163"/>
    </location>
</feature>
<evidence type="ECO:0000313" key="2">
    <source>
        <dbReference type="EMBL" id="OIW31348.1"/>
    </source>
</evidence>
<accession>A0A1J7JPS6</accession>
<dbReference type="InParanoid" id="A0A1J7JPS6"/>
<feature type="compositionally biased region" description="Polar residues" evidence="1">
    <location>
        <begin position="133"/>
        <end position="151"/>
    </location>
</feature>
<feature type="compositionally biased region" description="Polar residues" evidence="1">
    <location>
        <begin position="360"/>
        <end position="374"/>
    </location>
</feature>
<name>A0A1J7JPS6_9PEZI</name>
<feature type="region of interest" description="Disordered" evidence="1">
    <location>
        <begin position="345"/>
        <end position="407"/>
    </location>
</feature>
<feature type="compositionally biased region" description="Basic residues" evidence="1">
    <location>
        <begin position="111"/>
        <end position="131"/>
    </location>
</feature>
<organism evidence="2 3">
    <name type="scientific">Coniochaeta ligniaria NRRL 30616</name>
    <dbReference type="NCBI Taxonomy" id="1408157"/>
    <lineage>
        <taxon>Eukaryota</taxon>
        <taxon>Fungi</taxon>
        <taxon>Dikarya</taxon>
        <taxon>Ascomycota</taxon>
        <taxon>Pezizomycotina</taxon>
        <taxon>Sordariomycetes</taxon>
        <taxon>Sordariomycetidae</taxon>
        <taxon>Coniochaetales</taxon>
        <taxon>Coniochaetaceae</taxon>
        <taxon>Coniochaeta</taxon>
    </lineage>
</organism>
<dbReference type="Proteomes" id="UP000182658">
    <property type="component" value="Unassembled WGS sequence"/>
</dbReference>
<protein>
    <submittedName>
        <fullName evidence="2">Uncharacterized protein</fullName>
    </submittedName>
</protein>
<gene>
    <name evidence="2" type="ORF">CONLIGDRAFT_643331</name>
</gene>
<feature type="compositionally biased region" description="Low complexity" evidence="1">
    <location>
        <begin position="80"/>
        <end position="90"/>
    </location>
</feature>
<evidence type="ECO:0000313" key="3">
    <source>
        <dbReference type="Proteomes" id="UP000182658"/>
    </source>
</evidence>
<feature type="compositionally biased region" description="Polar residues" evidence="1">
    <location>
        <begin position="60"/>
        <end position="74"/>
    </location>
</feature>